<accession>A0ABQ9P8E4</accession>
<evidence type="ECO:0000256" key="4">
    <source>
        <dbReference type="ARBA" id="ARBA00023242"/>
    </source>
</evidence>
<sequence>MSTAVEAPRQHKQPSRKGKKAWRKNVDLSEIQQGLETVQDEVIKGGVIAEKPSTSLFIHDTAGSATIQKTVLKTHKPLKADEILAQRSAIPAVDSRKRPASRTTDGIVPPSKKPRSGGVSHKELERLKRIAYGGSAVPADVVQASESAGHDPWTVEERVPDARFSFLEEKKAIREPPTLKHAPVSLAASGKAVPAVRKPEAGRSYNPLFEDYAALISREGEKEVEAEKKRLAEAREEAERLERAIAAEEREHESAWESEWESEWEGFQSEAEEAEKLKMKRPERKTQAERNKIKRRKEAERLAVHEARMKAKELQQRRIRELAKEVEAKERARKQTQALVLAGDEVSSDEEEVLRRRQFGKVPIPEAPLEVVLEDELQDSLRLLKPEGNLLKDRYRSMLLRGKVETRRRITQAKKPRTTVTEKWSYKDWKLPSR</sequence>
<comment type="function">
    <text evidence="5">May play a role in ribosome biogenesis.</text>
</comment>
<evidence type="ECO:0000256" key="6">
    <source>
        <dbReference type="SAM" id="Coils"/>
    </source>
</evidence>
<keyword evidence="6" id="KW-0175">Coiled coil</keyword>
<feature type="region of interest" description="Disordered" evidence="7">
    <location>
        <begin position="1"/>
        <end position="23"/>
    </location>
</feature>
<name>A0ABQ9P8E4_9PEZI</name>
<feature type="region of interest" description="Disordered" evidence="7">
    <location>
        <begin position="89"/>
        <end position="122"/>
    </location>
</feature>
<dbReference type="PANTHER" id="PTHR14211">
    <property type="entry name" value="GLIOMA SUPPRESSOR CANDIDATE REGION GENE 2"/>
    <property type="match status" value="1"/>
</dbReference>
<feature type="compositionally biased region" description="Basic and acidic residues" evidence="7">
    <location>
        <begin position="284"/>
        <end position="299"/>
    </location>
</feature>
<comment type="subcellular location">
    <subcellularLocation>
        <location evidence="5">Nucleus</location>
        <location evidence="5">Nucleolus</location>
    </subcellularLocation>
    <subcellularLocation>
        <location evidence="5">Nucleus</location>
        <location evidence="5">Nucleoplasm</location>
    </subcellularLocation>
</comment>
<dbReference type="InterPro" id="IPR011687">
    <property type="entry name" value="Nop53/GLTSCR2"/>
</dbReference>
<evidence type="ECO:0000256" key="1">
    <source>
        <dbReference type="ARBA" id="ARBA00008838"/>
    </source>
</evidence>
<keyword evidence="9" id="KW-1185">Reference proteome</keyword>
<evidence type="ECO:0000256" key="2">
    <source>
        <dbReference type="ARBA" id="ARBA00018339"/>
    </source>
</evidence>
<feature type="compositionally biased region" description="Basic residues" evidence="7">
    <location>
        <begin position="10"/>
        <end position="23"/>
    </location>
</feature>
<keyword evidence="4 5" id="KW-0539">Nucleus</keyword>
<dbReference type="PIRSF" id="PIRSF017302">
    <property type="entry name" value="Gltscr2"/>
    <property type="match status" value="1"/>
</dbReference>
<evidence type="ECO:0000313" key="8">
    <source>
        <dbReference type="EMBL" id="KAJ9669561.1"/>
    </source>
</evidence>
<proteinExistence type="inferred from homology"/>
<protein>
    <recommendedName>
        <fullName evidence="2 5">Ribosome biogenesis protein NOP53</fullName>
    </recommendedName>
</protein>
<feature type="coiled-coil region" evidence="6">
    <location>
        <begin position="217"/>
        <end position="251"/>
    </location>
</feature>
<dbReference type="Pfam" id="PF07767">
    <property type="entry name" value="Nop53"/>
    <property type="match status" value="1"/>
</dbReference>
<evidence type="ECO:0000256" key="7">
    <source>
        <dbReference type="SAM" id="MobiDB-lite"/>
    </source>
</evidence>
<feature type="region of interest" description="Disordered" evidence="7">
    <location>
        <begin position="271"/>
        <end position="299"/>
    </location>
</feature>
<reference evidence="8" key="1">
    <citation type="submission" date="2022-10" db="EMBL/GenBank/DDBJ databases">
        <title>Culturing micro-colonial fungi from biological soil crusts in the Mojave desert and describing Neophaeococcomyces mojavensis, and introducing the new genera and species Taxawa tesnikishii.</title>
        <authorList>
            <person name="Kurbessoian T."/>
            <person name="Stajich J.E."/>
        </authorList>
    </citation>
    <scope>NUCLEOTIDE SEQUENCE</scope>
    <source>
        <strain evidence="8">TK_1</strain>
    </source>
</reference>
<dbReference type="EMBL" id="JAPDRL010000002">
    <property type="protein sequence ID" value="KAJ9669561.1"/>
    <property type="molecule type" value="Genomic_DNA"/>
</dbReference>
<organism evidence="8 9">
    <name type="scientific">Coniosporium apollinis</name>
    <dbReference type="NCBI Taxonomy" id="61459"/>
    <lineage>
        <taxon>Eukaryota</taxon>
        <taxon>Fungi</taxon>
        <taxon>Dikarya</taxon>
        <taxon>Ascomycota</taxon>
        <taxon>Pezizomycotina</taxon>
        <taxon>Dothideomycetes</taxon>
        <taxon>Dothideomycetes incertae sedis</taxon>
        <taxon>Coniosporium</taxon>
    </lineage>
</organism>
<comment type="similarity">
    <text evidence="1 5">Belongs to the NOP53 family.</text>
</comment>
<comment type="caution">
    <text evidence="8">The sequence shown here is derived from an EMBL/GenBank/DDBJ whole genome shotgun (WGS) entry which is preliminary data.</text>
</comment>
<evidence type="ECO:0000313" key="9">
    <source>
        <dbReference type="Proteomes" id="UP001172684"/>
    </source>
</evidence>
<keyword evidence="3 5" id="KW-0690">Ribosome biogenesis</keyword>
<gene>
    <name evidence="8" type="ORF">H2201_000428</name>
</gene>
<evidence type="ECO:0000256" key="3">
    <source>
        <dbReference type="ARBA" id="ARBA00022517"/>
    </source>
</evidence>
<evidence type="ECO:0000256" key="5">
    <source>
        <dbReference type="PIRNR" id="PIRNR017302"/>
    </source>
</evidence>
<dbReference type="PANTHER" id="PTHR14211:SF7">
    <property type="entry name" value="RIBOSOME BIOGENESIS PROTEIN NOP53"/>
    <property type="match status" value="1"/>
</dbReference>
<dbReference type="Proteomes" id="UP001172684">
    <property type="component" value="Unassembled WGS sequence"/>
</dbReference>